<dbReference type="EMBL" id="CP002452">
    <property type="protein sequence ID" value="ADV45791.1"/>
    <property type="molecule type" value="Genomic_DNA"/>
</dbReference>
<keyword evidence="1" id="KW-0472">Membrane</keyword>
<reference evidence="3" key="2">
    <citation type="submission" date="2011-01" db="EMBL/GenBank/DDBJ databases">
        <title>The complete genome of Nitratifractor salsuginis DSM 16511.</title>
        <authorList>
            <consortium name="US DOE Joint Genome Institute (JGI-PGF)"/>
            <person name="Lucas S."/>
            <person name="Copeland A."/>
            <person name="Lapidus A."/>
            <person name="Bruce D."/>
            <person name="Goodwin L."/>
            <person name="Pitluck S."/>
            <person name="Kyrpides N."/>
            <person name="Mavromatis K."/>
            <person name="Ivanova N."/>
            <person name="Mikhailova N."/>
            <person name="Zeytun A."/>
            <person name="Detter J.C."/>
            <person name="Tapia R."/>
            <person name="Han C."/>
            <person name="Land M."/>
            <person name="Hauser L."/>
            <person name="Markowitz V."/>
            <person name="Cheng J.-F."/>
            <person name="Hugenholtz P."/>
            <person name="Woyke T."/>
            <person name="Wu D."/>
            <person name="Tindall B."/>
            <person name="Schuetze A."/>
            <person name="Brambilla E."/>
            <person name="Klenk H.-P."/>
            <person name="Eisen J.A."/>
        </authorList>
    </citation>
    <scope>NUCLEOTIDE SEQUENCE [LARGE SCALE GENOMIC DNA]</scope>
    <source>
        <strain evidence="3">DSM 16511 / JCM 12458 / E9I37-1</strain>
    </source>
</reference>
<dbReference type="RefSeq" id="WP_013553487.1">
    <property type="nucleotide sequence ID" value="NC_014935.1"/>
</dbReference>
<dbReference type="OrthoDB" id="8560674at2"/>
<keyword evidence="1" id="KW-0812">Transmembrane</keyword>
<keyword evidence="3" id="KW-1185">Reference proteome</keyword>
<proteinExistence type="predicted"/>
<protein>
    <submittedName>
        <fullName evidence="2">Uncharacterized protein</fullName>
    </submittedName>
</protein>
<dbReference type="Proteomes" id="UP000008633">
    <property type="component" value="Chromosome"/>
</dbReference>
<evidence type="ECO:0000256" key="1">
    <source>
        <dbReference type="SAM" id="Phobius"/>
    </source>
</evidence>
<dbReference type="STRING" id="749222.Nitsa_0521"/>
<evidence type="ECO:0000313" key="2">
    <source>
        <dbReference type="EMBL" id="ADV45791.1"/>
    </source>
</evidence>
<dbReference type="SUPFAM" id="SSF160387">
    <property type="entry name" value="NosL/MerB-like"/>
    <property type="match status" value="1"/>
</dbReference>
<accession>E6X0S1</accession>
<organism evidence="2 3">
    <name type="scientific">Nitratifractor salsuginis (strain DSM 16511 / JCM 12458 / E9I37-1)</name>
    <dbReference type="NCBI Taxonomy" id="749222"/>
    <lineage>
        <taxon>Bacteria</taxon>
        <taxon>Pseudomonadati</taxon>
        <taxon>Campylobacterota</taxon>
        <taxon>Epsilonproteobacteria</taxon>
        <taxon>Campylobacterales</taxon>
        <taxon>Sulfurovaceae</taxon>
        <taxon>Nitratifractor</taxon>
    </lineage>
</organism>
<evidence type="ECO:0000313" key="3">
    <source>
        <dbReference type="Proteomes" id="UP000008633"/>
    </source>
</evidence>
<reference evidence="2 3" key="1">
    <citation type="journal article" date="2011" name="Stand. Genomic Sci.">
        <title>Complete genome sequence of Nitratifractor salsuginis type strain (E9I37-1).</title>
        <authorList>
            <person name="Anderson I."/>
            <person name="Sikorski J."/>
            <person name="Zeytun A."/>
            <person name="Nolan M."/>
            <person name="Lapidus A."/>
            <person name="Lucas S."/>
            <person name="Hammon N."/>
            <person name="Deshpande S."/>
            <person name="Cheng J.F."/>
            <person name="Tapia R."/>
            <person name="Han C."/>
            <person name="Goodwin L."/>
            <person name="Pitluck S."/>
            <person name="Liolios K."/>
            <person name="Pagani I."/>
            <person name="Ivanova N."/>
            <person name="Huntemann M."/>
            <person name="Mavromatis K."/>
            <person name="Ovchinikova G."/>
            <person name="Pati A."/>
            <person name="Chen A."/>
            <person name="Palaniappan K."/>
            <person name="Land M."/>
            <person name="Hauser L."/>
            <person name="Brambilla E.M."/>
            <person name="Ngatchou-Djao O.D."/>
            <person name="Rohde M."/>
            <person name="Tindall B.J."/>
            <person name="Goker M."/>
            <person name="Detter J.C."/>
            <person name="Woyke T."/>
            <person name="Bristow J."/>
            <person name="Eisen J.A."/>
            <person name="Markowitz V."/>
            <person name="Hugenholtz P."/>
            <person name="Klenk H.P."/>
            <person name="Kyrpides N.C."/>
        </authorList>
    </citation>
    <scope>NUCLEOTIDE SEQUENCE [LARGE SCALE GENOMIC DNA]</scope>
    <source>
        <strain evidence="3">DSM 16511 / JCM 12458 / E9I37-1</strain>
    </source>
</reference>
<feature type="transmembrane region" description="Helical" evidence="1">
    <location>
        <begin position="6"/>
        <end position="25"/>
    </location>
</feature>
<keyword evidence="1" id="KW-1133">Transmembrane helix</keyword>
<name>E6X0S1_NITSE</name>
<gene>
    <name evidence="2" type="ordered locus">Nitsa_0521</name>
</gene>
<dbReference type="HOGENOM" id="CLU_134271_0_0_7"/>
<dbReference type="AlphaFoldDB" id="E6X0S1"/>
<dbReference type="eggNOG" id="COG4314">
    <property type="taxonomic scope" value="Bacteria"/>
</dbReference>
<sequence length="167" mass="19218">MKKLIPVLGTLLFIAIIAIIFISLAKKEQPVTIVKGNTAFKPLPIKLNATNDTQCKMLIKSERNAVEVIAPDGRTWFFDDPGCMTLWIQDKPWKDRAKIWVHTLDTKRWIDARKAWYGVKDATAMHYGFGAREHKCPDCIDFHEMQLRMLRGENLTNPKIRKKLLGV</sequence>
<dbReference type="KEGG" id="nsa:Nitsa_0521"/>